<keyword evidence="3" id="KW-1185">Reference proteome</keyword>
<feature type="region of interest" description="Disordered" evidence="1">
    <location>
        <begin position="59"/>
        <end position="94"/>
    </location>
</feature>
<gene>
    <name evidence="2" type="ORF">FAEPRAA2165_02103</name>
</gene>
<dbReference type="Proteomes" id="UP000004619">
    <property type="component" value="Unassembled WGS sequence"/>
</dbReference>
<protein>
    <recommendedName>
        <fullName evidence="4">CHAP domain-containing protein</fullName>
    </recommendedName>
</protein>
<feature type="region of interest" description="Disordered" evidence="1">
    <location>
        <begin position="244"/>
        <end position="268"/>
    </location>
</feature>
<reference evidence="2" key="1">
    <citation type="submission" date="2009-08" db="EMBL/GenBank/DDBJ databases">
        <authorList>
            <person name="Weinstock G."/>
            <person name="Sodergren E."/>
            <person name="Clifton S."/>
            <person name="Fulton L."/>
            <person name="Fulton B."/>
            <person name="Courtney L."/>
            <person name="Fronick C."/>
            <person name="Harrison M."/>
            <person name="Strong C."/>
            <person name="Farmer C."/>
            <person name="Delahaunty K."/>
            <person name="Markovic C."/>
            <person name="Hall O."/>
            <person name="Minx P."/>
            <person name="Tomlinson C."/>
            <person name="Mitreva M."/>
            <person name="Nelson J."/>
            <person name="Hou S."/>
            <person name="Wollam A."/>
            <person name="Pepin K.H."/>
            <person name="Johnson M."/>
            <person name="Bhonagiri V."/>
            <person name="Nash W.E."/>
            <person name="Warren W."/>
            <person name="Chinwalla A."/>
            <person name="Mardis E.R."/>
            <person name="Wilson R.K."/>
        </authorList>
    </citation>
    <scope>NUCLEOTIDE SEQUENCE [LARGE SCALE GENOMIC DNA]</scope>
    <source>
        <strain evidence="2">A2-165</strain>
    </source>
</reference>
<dbReference type="eggNOG" id="COG0791">
    <property type="taxonomic scope" value="Bacteria"/>
</dbReference>
<name>C7H720_FAED2</name>
<dbReference type="STRING" id="411483.FAEPRAA2165_02103"/>
<feature type="region of interest" description="Disordered" evidence="1">
    <location>
        <begin position="181"/>
        <end position="212"/>
    </location>
</feature>
<comment type="caution">
    <text evidence="2">The sequence shown here is derived from an EMBL/GenBank/DDBJ whole genome shotgun (WGS) entry which is preliminary data.</text>
</comment>
<feature type="compositionally biased region" description="Basic and acidic residues" evidence="1">
    <location>
        <begin position="1"/>
        <end position="19"/>
    </location>
</feature>
<dbReference type="AlphaFoldDB" id="C7H720"/>
<evidence type="ECO:0000256" key="1">
    <source>
        <dbReference type="SAM" id="MobiDB-lite"/>
    </source>
</evidence>
<evidence type="ECO:0000313" key="2">
    <source>
        <dbReference type="EMBL" id="EEU96270.1"/>
    </source>
</evidence>
<feature type="compositionally biased region" description="Basic and acidic residues" evidence="1">
    <location>
        <begin position="59"/>
        <end position="74"/>
    </location>
</feature>
<feature type="compositionally biased region" description="Basic and acidic residues" evidence="1">
    <location>
        <begin position="181"/>
        <end position="199"/>
    </location>
</feature>
<evidence type="ECO:0000313" key="3">
    <source>
        <dbReference type="Proteomes" id="UP000004619"/>
    </source>
</evidence>
<feature type="region of interest" description="Disordered" evidence="1">
    <location>
        <begin position="1"/>
        <end position="47"/>
    </location>
</feature>
<accession>C7H720</accession>
<dbReference type="HOGENOM" id="CLU_090612_0_0_9"/>
<dbReference type="EMBL" id="ACOP02000054">
    <property type="protein sequence ID" value="EEU96270.1"/>
    <property type="molecule type" value="Genomic_DNA"/>
</dbReference>
<dbReference type="PATRIC" id="fig|411483.3.peg.1886"/>
<sequence length="268" mass="30381">MKQLKPRDKITQKMTRDGLIEVNETQQTAERISSREADSDFSQPDSAAAERVIEHLDAAHTRKANKKEVKKEQEATALRTSTSRLQFTEEERATPELETYIKKSEKAADRLDAAKAAIPKQKKLVKERTFDEAAGKAKTRLHFEEQEKPIPGGKAHSNPLSRPAQEAGIFVHNKIHSVEKDNSGAEGAHKSEELAERGARYGTRKFKQGYRSHKLKPYREAAKAEKAAFKANVNFQYHKVLQENPQLTSNPFSRFMQKQKSNASMQKL</sequence>
<feature type="compositionally biased region" description="Basic residues" evidence="1">
    <location>
        <begin position="202"/>
        <end position="212"/>
    </location>
</feature>
<proteinExistence type="predicted"/>
<organism evidence="2 3">
    <name type="scientific">Faecalibacterium duncaniae (strain DSM 17677 / JCM 31915 / A2-165)</name>
    <name type="common">Faecalibacterium prausnitzii</name>
    <dbReference type="NCBI Taxonomy" id="411483"/>
    <lineage>
        <taxon>Bacteria</taxon>
        <taxon>Bacillati</taxon>
        <taxon>Bacillota</taxon>
        <taxon>Clostridia</taxon>
        <taxon>Eubacteriales</taxon>
        <taxon>Oscillospiraceae</taxon>
        <taxon>Faecalibacterium</taxon>
    </lineage>
</organism>
<evidence type="ECO:0008006" key="4">
    <source>
        <dbReference type="Google" id="ProtNLM"/>
    </source>
</evidence>